<keyword evidence="13" id="KW-1185">Reference proteome</keyword>
<evidence type="ECO:0000256" key="9">
    <source>
        <dbReference type="SAM" id="MobiDB-lite"/>
    </source>
</evidence>
<organism evidence="12 13">
    <name type="scientific">Candolleomyces aberdarensis</name>
    <dbReference type="NCBI Taxonomy" id="2316362"/>
    <lineage>
        <taxon>Eukaryota</taxon>
        <taxon>Fungi</taxon>
        <taxon>Dikarya</taxon>
        <taxon>Basidiomycota</taxon>
        <taxon>Agaricomycotina</taxon>
        <taxon>Agaricomycetes</taxon>
        <taxon>Agaricomycetidae</taxon>
        <taxon>Agaricales</taxon>
        <taxon>Agaricineae</taxon>
        <taxon>Psathyrellaceae</taxon>
        <taxon>Candolleomyces</taxon>
    </lineage>
</organism>
<feature type="transmembrane region" description="Helical" evidence="10">
    <location>
        <begin position="464"/>
        <end position="488"/>
    </location>
</feature>
<evidence type="ECO:0000256" key="8">
    <source>
        <dbReference type="RuleBase" id="RU003346"/>
    </source>
</evidence>
<dbReference type="PANTHER" id="PTHR48022:SF29">
    <property type="entry name" value="SUGAR TRANSPORTER, PUTATIVE (AFU_ORTHOLOGUE AFUA_6G14500)-RELATED"/>
    <property type="match status" value="1"/>
</dbReference>
<feature type="transmembrane region" description="Helical" evidence="10">
    <location>
        <begin position="508"/>
        <end position="526"/>
    </location>
</feature>
<feature type="domain" description="Major facilitator superfamily (MFS) profile" evidence="11">
    <location>
        <begin position="69"/>
        <end position="530"/>
    </location>
</feature>
<dbReference type="NCBIfam" id="TIGR00879">
    <property type="entry name" value="SP"/>
    <property type="match status" value="1"/>
</dbReference>
<dbReference type="OrthoDB" id="6133115at2759"/>
<evidence type="ECO:0000256" key="6">
    <source>
        <dbReference type="ARBA" id="ARBA00023136"/>
    </source>
</evidence>
<dbReference type="InterPro" id="IPR005828">
    <property type="entry name" value="MFS_sugar_transport-like"/>
</dbReference>
<evidence type="ECO:0000256" key="2">
    <source>
        <dbReference type="ARBA" id="ARBA00010992"/>
    </source>
</evidence>
<evidence type="ECO:0000313" key="13">
    <source>
        <dbReference type="Proteomes" id="UP000290288"/>
    </source>
</evidence>
<protein>
    <recommendedName>
        <fullName evidence="11">Major facilitator superfamily (MFS) profile domain-containing protein</fullName>
    </recommendedName>
</protein>
<dbReference type="EMBL" id="SDEE01000037">
    <property type="protein sequence ID" value="RXW23622.1"/>
    <property type="molecule type" value="Genomic_DNA"/>
</dbReference>
<dbReference type="InterPro" id="IPR036259">
    <property type="entry name" value="MFS_trans_sf"/>
</dbReference>
<feature type="transmembrane region" description="Helical" evidence="10">
    <location>
        <begin position="360"/>
        <end position="378"/>
    </location>
</feature>
<keyword evidence="3 8" id="KW-0813">Transport</keyword>
<feature type="region of interest" description="Disordered" evidence="9">
    <location>
        <begin position="1"/>
        <end position="28"/>
    </location>
</feature>
<dbReference type="InterPro" id="IPR020846">
    <property type="entry name" value="MFS_dom"/>
</dbReference>
<dbReference type="PANTHER" id="PTHR48022">
    <property type="entry name" value="PLASTIDIC GLUCOSE TRANSPORTER 4"/>
    <property type="match status" value="1"/>
</dbReference>
<dbReference type="SUPFAM" id="SSF103473">
    <property type="entry name" value="MFS general substrate transporter"/>
    <property type="match status" value="1"/>
</dbReference>
<dbReference type="GO" id="GO:0005351">
    <property type="term" value="F:carbohydrate:proton symporter activity"/>
    <property type="evidence" value="ECO:0007669"/>
    <property type="project" value="TreeGrafter"/>
</dbReference>
<reference evidence="12 13" key="1">
    <citation type="submission" date="2019-01" db="EMBL/GenBank/DDBJ databases">
        <title>Draft genome sequence of Psathyrella aberdarensis IHI B618.</title>
        <authorList>
            <person name="Buettner E."/>
            <person name="Kellner H."/>
        </authorList>
    </citation>
    <scope>NUCLEOTIDE SEQUENCE [LARGE SCALE GENOMIC DNA]</scope>
    <source>
        <strain evidence="12 13">IHI B618</strain>
    </source>
</reference>
<dbReference type="PROSITE" id="PS50850">
    <property type="entry name" value="MFS"/>
    <property type="match status" value="1"/>
</dbReference>
<dbReference type="AlphaFoldDB" id="A0A4Q2DW32"/>
<name>A0A4Q2DW32_9AGAR</name>
<dbReference type="InterPro" id="IPR003663">
    <property type="entry name" value="Sugar/inositol_transpt"/>
</dbReference>
<gene>
    <name evidence="12" type="ORF">EST38_g2228</name>
</gene>
<keyword evidence="5 10" id="KW-1133">Transmembrane helix</keyword>
<evidence type="ECO:0000256" key="7">
    <source>
        <dbReference type="ARBA" id="ARBA00049119"/>
    </source>
</evidence>
<dbReference type="GO" id="GO:0016020">
    <property type="term" value="C:membrane"/>
    <property type="evidence" value="ECO:0007669"/>
    <property type="project" value="UniProtKB-SubCell"/>
</dbReference>
<evidence type="ECO:0000256" key="1">
    <source>
        <dbReference type="ARBA" id="ARBA00004141"/>
    </source>
</evidence>
<feature type="transmembrane region" description="Helical" evidence="10">
    <location>
        <begin position="137"/>
        <end position="156"/>
    </location>
</feature>
<feature type="region of interest" description="Disordered" evidence="9">
    <location>
        <begin position="556"/>
        <end position="585"/>
    </location>
</feature>
<dbReference type="Pfam" id="PF00083">
    <property type="entry name" value="Sugar_tr"/>
    <property type="match status" value="1"/>
</dbReference>
<feature type="transmembrane region" description="Helical" evidence="10">
    <location>
        <begin position="318"/>
        <end position="340"/>
    </location>
</feature>
<comment type="catalytic activity">
    <reaction evidence="7">
        <text>myo-inositol(out) + H(+)(out) = myo-inositol(in) + H(+)(in)</text>
        <dbReference type="Rhea" id="RHEA:60364"/>
        <dbReference type="ChEBI" id="CHEBI:15378"/>
        <dbReference type="ChEBI" id="CHEBI:17268"/>
    </reaction>
</comment>
<feature type="transmembrane region" description="Helical" evidence="10">
    <location>
        <begin position="385"/>
        <end position="407"/>
    </location>
</feature>
<dbReference type="STRING" id="2316362.A0A4Q2DW32"/>
<evidence type="ECO:0000259" key="11">
    <source>
        <dbReference type="PROSITE" id="PS50850"/>
    </source>
</evidence>
<keyword evidence="4 10" id="KW-0812">Transmembrane</keyword>
<sequence>MSPVEEKRTSIVEEDSKVDDERPTVGEPVATTSKIPANIYSDDTVSKLVAQDTVPWYKKPNLRLLYLLFFPTCIGVEMTSGFDSSMMNGLQAVDSWDTFFNSPRSVLLGLMSAMYSLGAVIALPFVPLVTDGIGRKWTIIVSSVVMIVGAVVQTTAHNFVMFIMARFILGVGIPFAIVAASSLIGELSHPKERAILGSLFNSCYFVGSIVAAGTTLGTFRMTSNWGWRIPSLLQVVPSAMQVVFCLFLPESPRWLISRGRGQEAFAILAKYHAEGNTESELVKAEYVQIEKTLELEKSTKSSVGWKDMLSTPGMRRRVLVCAMLGLFTQWSGNGLTSYFLARILDNVGITDNRTKNLVNLASTCWGFLNATILALTVSRFKRRSAYLLCAVSLLLIFTGWTVASARYAISGDQASSRAVIAFIFLYSPAYNVGYNALTYTFLVELFPFHVRAKGITIFQAFGRLAGFFNTFVNPIGIAEAGEFMAFRLRILDVYIDWNAFVPLGWKFYISYVVFLAYEVVFIYFLFPETSGRSLEELAFLYEEDEAKKQRELVAHDLKEGHIGGNASGPAADGKDEESSSQLAKS</sequence>
<dbReference type="Gene3D" id="1.20.1250.20">
    <property type="entry name" value="MFS general substrate transporter like domains"/>
    <property type="match status" value="1"/>
</dbReference>
<evidence type="ECO:0000256" key="10">
    <source>
        <dbReference type="SAM" id="Phobius"/>
    </source>
</evidence>
<comment type="subcellular location">
    <subcellularLocation>
        <location evidence="1">Membrane</location>
        <topology evidence="1">Multi-pass membrane protein</topology>
    </subcellularLocation>
</comment>
<feature type="compositionally biased region" description="Basic and acidic residues" evidence="9">
    <location>
        <begin position="1"/>
        <end position="24"/>
    </location>
</feature>
<accession>A0A4Q2DW32</accession>
<dbReference type="FunFam" id="1.20.1250.20:FF:000117">
    <property type="entry name" value="MFS hexose transporter"/>
    <property type="match status" value="1"/>
</dbReference>
<comment type="similarity">
    <text evidence="2 8">Belongs to the major facilitator superfamily. Sugar transporter (TC 2.A.1.1) family.</text>
</comment>
<feature type="transmembrane region" description="Helical" evidence="10">
    <location>
        <begin position="419"/>
        <end position="443"/>
    </location>
</feature>
<feature type="transmembrane region" description="Helical" evidence="10">
    <location>
        <begin position="196"/>
        <end position="219"/>
    </location>
</feature>
<evidence type="ECO:0000256" key="4">
    <source>
        <dbReference type="ARBA" id="ARBA00022692"/>
    </source>
</evidence>
<proteinExistence type="inferred from homology"/>
<comment type="caution">
    <text evidence="12">The sequence shown here is derived from an EMBL/GenBank/DDBJ whole genome shotgun (WGS) entry which is preliminary data.</text>
</comment>
<dbReference type="Proteomes" id="UP000290288">
    <property type="component" value="Unassembled WGS sequence"/>
</dbReference>
<dbReference type="InterPro" id="IPR050360">
    <property type="entry name" value="MFS_Sugar_Transporters"/>
</dbReference>
<keyword evidence="6 10" id="KW-0472">Membrane</keyword>
<evidence type="ECO:0000256" key="5">
    <source>
        <dbReference type="ARBA" id="ARBA00022989"/>
    </source>
</evidence>
<evidence type="ECO:0000313" key="12">
    <source>
        <dbReference type="EMBL" id="RXW23622.1"/>
    </source>
</evidence>
<feature type="transmembrane region" description="Helical" evidence="10">
    <location>
        <begin position="162"/>
        <end position="184"/>
    </location>
</feature>
<feature type="transmembrane region" description="Helical" evidence="10">
    <location>
        <begin position="106"/>
        <end position="130"/>
    </location>
</feature>
<evidence type="ECO:0000256" key="3">
    <source>
        <dbReference type="ARBA" id="ARBA00022448"/>
    </source>
</evidence>